<evidence type="ECO:0000256" key="1">
    <source>
        <dbReference type="SAM" id="MobiDB-lite"/>
    </source>
</evidence>
<dbReference type="EMBL" id="AWXZ01000035">
    <property type="protein sequence ID" value="ESR24183.1"/>
    <property type="molecule type" value="Genomic_DNA"/>
</dbReference>
<name>V4TD00_9HYPH</name>
<dbReference type="Proteomes" id="UP000017819">
    <property type="component" value="Unassembled WGS sequence"/>
</dbReference>
<comment type="caution">
    <text evidence="2">The sequence shown here is derived from an EMBL/GenBank/DDBJ whole genome shotgun (WGS) entry which is preliminary data.</text>
</comment>
<dbReference type="RefSeq" id="WP_023432761.1">
    <property type="nucleotide sequence ID" value="NZ_AWXZ01000035.1"/>
</dbReference>
<protein>
    <submittedName>
        <fullName evidence="2">Uncharacterized protein</fullName>
    </submittedName>
</protein>
<feature type="compositionally biased region" description="Basic and acidic residues" evidence="1">
    <location>
        <begin position="164"/>
        <end position="183"/>
    </location>
</feature>
<keyword evidence="3" id="KW-1185">Reference proteome</keyword>
<dbReference type="AlphaFoldDB" id="V4TD00"/>
<sequence length="183" mass="19791">MAKKGKSKRKRKLPKKILGVKVPKPLRRGPFADFLLSPAGQEIIAGLLFRAAASFARDPKRASAAAREAALHPAATIRGLGSSDWLRDLVAAGAASLNHALGEAVQHFLDTLREGRETDGTTRDRSSERSGEEARQQESSRAEEGAERPGDARRDDGGEEDPGEAPRSEEDDERRGDDGQADR</sequence>
<gene>
    <name evidence="2" type="ORF">N177_2632</name>
</gene>
<dbReference type="STRING" id="631454.N177_2632"/>
<reference evidence="2 3" key="1">
    <citation type="journal article" date="2014" name="Genome Announc.">
        <title>Draft Genome Sequence of Lutibaculum baratangense Strain AMV1T, Isolated from a Mud Volcano in Andamans, India.</title>
        <authorList>
            <person name="Singh A."/>
            <person name="Sreenivas A."/>
            <person name="Sathyanarayana Reddy G."/>
            <person name="Pinnaka A.K."/>
            <person name="Shivaji S."/>
        </authorList>
    </citation>
    <scope>NUCLEOTIDE SEQUENCE [LARGE SCALE GENOMIC DNA]</scope>
    <source>
        <strain evidence="2 3">AMV1</strain>
    </source>
</reference>
<feature type="region of interest" description="Disordered" evidence="1">
    <location>
        <begin position="110"/>
        <end position="183"/>
    </location>
</feature>
<organism evidence="2 3">
    <name type="scientific">Lutibaculum baratangense AMV1</name>
    <dbReference type="NCBI Taxonomy" id="631454"/>
    <lineage>
        <taxon>Bacteria</taxon>
        <taxon>Pseudomonadati</taxon>
        <taxon>Pseudomonadota</taxon>
        <taxon>Alphaproteobacteria</taxon>
        <taxon>Hyphomicrobiales</taxon>
        <taxon>Tepidamorphaceae</taxon>
        <taxon>Lutibaculum</taxon>
    </lineage>
</organism>
<evidence type="ECO:0000313" key="2">
    <source>
        <dbReference type="EMBL" id="ESR24183.1"/>
    </source>
</evidence>
<accession>V4TD00</accession>
<evidence type="ECO:0000313" key="3">
    <source>
        <dbReference type="Proteomes" id="UP000017819"/>
    </source>
</evidence>
<feature type="compositionally biased region" description="Basic and acidic residues" evidence="1">
    <location>
        <begin position="110"/>
        <end position="156"/>
    </location>
</feature>
<proteinExistence type="predicted"/>